<dbReference type="PANTHER" id="PTHR27006:SF606">
    <property type="entry name" value="INTERLEUKIN-1 RECEPTOR-ASSOCIATED KINASE 4"/>
    <property type="match status" value="1"/>
</dbReference>
<dbReference type="Pfam" id="PF07714">
    <property type="entry name" value="PK_Tyr_Ser-Thr"/>
    <property type="match status" value="1"/>
</dbReference>
<dbReference type="PANTHER" id="PTHR27006">
    <property type="entry name" value="PROMASTIGOTE SURFACE ANTIGEN PROTEIN PSA"/>
    <property type="match status" value="1"/>
</dbReference>
<gene>
    <name evidence="2" type="ORF">F3Y22_tig00001478pilonHSYRG00394</name>
</gene>
<keyword evidence="3" id="KW-1185">Reference proteome</keyword>
<dbReference type="SUPFAM" id="SSF56112">
    <property type="entry name" value="Protein kinase-like (PK-like)"/>
    <property type="match status" value="1"/>
</dbReference>
<feature type="domain" description="Serine-threonine/tyrosine-protein kinase catalytic" evidence="1">
    <location>
        <begin position="1"/>
        <end position="33"/>
    </location>
</feature>
<dbReference type="EMBL" id="VEPZ02000123">
    <property type="protein sequence ID" value="KAE8733200.1"/>
    <property type="molecule type" value="Genomic_DNA"/>
</dbReference>
<comment type="caution">
    <text evidence="2">The sequence shown here is derived from an EMBL/GenBank/DDBJ whole genome shotgun (WGS) entry which is preliminary data.</text>
</comment>
<sequence>MSPEYAMHGQFSVKLDAYSFGVLVFEIISGQRNSNFYQTDGAEDLISYAWKLWKDENPLELLNLFLGTITREMKSLDVFNSGYCVFKKTRLIGRRWQPSFSCLTVTLSHYQCLKNRHSCFTVEQMGGCHTKGLNLPLHQFHCPSMKYLLLNWTLVMPVKGCIIVFNLKVGK</sequence>
<organism evidence="2 3">
    <name type="scientific">Hibiscus syriacus</name>
    <name type="common">Rose of Sharon</name>
    <dbReference type="NCBI Taxonomy" id="106335"/>
    <lineage>
        <taxon>Eukaryota</taxon>
        <taxon>Viridiplantae</taxon>
        <taxon>Streptophyta</taxon>
        <taxon>Embryophyta</taxon>
        <taxon>Tracheophyta</taxon>
        <taxon>Spermatophyta</taxon>
        <taxon>Magnoliopsida</taxon>
        <taxon>eudicotyledons</taxon>
        <taxon>Gunneridae</taxon>
        <taxon>Pentapetalae</taxon>
        <taxon>rosids</taxon>
        <taxon>malvids</taxon>
        <taxon>Malvales</taxon>
        <taxon>Malvaceae</taxon>
        <taxon>Malvoideae</taxon>
        <taxon>Hibiscus</taxon>
    </lineage>
</organism>
<proteinExistence type="predicted"/>
<dbReference type="AlphaFoldDB" id="A0A6A3CV85"/>
<protein>
    <recommendedName>
        <fullName evidence="1">Serine-threonine/tyrosine-protein kinase catalytic domain-containing protein</fullName>
    </recommendedName>
</protein>
<dbReference type="GO" id="GO:0004672">
    <property type="term" value="F:protein kinase activity"/>
    <property type="evidence" value="ECO:0007669"/>
    <property type="project" value="InterPro"/>
</dbReference>
<evidence type="ECO:0000259" key="1">
    <source>
        <dbReference type="Pfam" id="PF07714"/>
    </source>
</evidence>
<accession>A0A6A3CV85</accession>
<dbReference type="Gene3D" id="1.10.510.10">
    <property type="entry name" value="Transferase(Phosphotransferase) domain 1"/>
    <property type="match status" value="1"/>
</dbReference>
<evidence type="ECO:0000313" key="3">
    <source>
        <dbReference type="Proteomes" id="UP000436088"/>
    </source>
</evidence>
<reference evidence="2" key="1">
    <citation type="submission" date="2019-09" db="EMBL/GenBank/DDBJ databases">
        <title>Draft genome information of white flower Hibiscus syriacus.</title>
        <authorList>
            <person name="Kim Y.-M."/>
        </authorList>
    </citation>
    <scope>NUCLEOTIDE SEQUENCE [LARGE SCALE GENOMIC DNA]</scope>
    <source>
        <strain evidence="2">YM2019G1</strain>
    </source>
</reference>
<name>A0A6A3CV85_HIBSY</name>
<evidence type="ECO:0000313" key="2">
    <source>
        <dbReference type="EMBL" id="KAE8733200.1"/>
    </source>
</evidence>
<dbReference type="Proteomes" id="UP000436088">
    <property type="component" value="Unassembled WGS sequence"/>
</dbReference>
<dbReference type="InterPro" id="IPR001245">
    <property type="entry name" value="Ser-Thr/Tyr_kinase_cat_dom"/>
</dbReference>
<dbReference type="InterPro" id="IPR011009">
    <property type="entry name" value="Kinase-like_dom_sf"/>
</dbReference>